<evidence type="ECO:0000313" key="2">
    <source>
        <dbReference type="Proteomes" id="UP000004750"/>
    </source>
</evidence>
<protein>
    <submittedName>
        <fullName evidence="1">Uncharacterized protein</fullName>
    </submittedName>
</protein>
<dbReference type="HOGENOM" id="CLU_2951808_0_0_6"/>
<accession>G9ZJ69</accession>
<name>G9ZJ69_9GAMM</name>
<comment type="caution">
    <text evidence="1">The sequence shown here is derived from an EMBL/GenBank/DDBJ whole genome shotgun (WGS) entry which is preliminary data.</text>
</comment>
<dbReference type="STRING" id="797473.HMPREF9080_02839"/>
<dbReference type="Proteomes" id="UP000004750">
    <property type="component" value="Unassembled WGS sequence"/>
</dbReference>
<evidence type="ECO:0000313" key="1">
    <source>
        <dbReference type="EMBL" id="EHM50514.1"/>
    </source>
</evidence>
<dbReference type="AlphaFoldDB" id="G9ZJ69"/>
<sequence length="59" mass="6437">MSFGHGRFPLLMFCQAAYTGPTKRCGHWVRQAASLLGSPSGVRWTHQAVWLLGPSSGVH</sequence>
<dbReference type="EMBL" id="AGCM01000180">
    <property type="protein sequence ID" value="EHM50514.1"/>
    <property type="molecule type" value="Genomic_DNA"/>
</dbReference>
<reference evidence="1 2" key="1">
    <citation type="submission" date="2011-08" db="EMBL/GenBank/DDBJ databases">
        <authorList>
            <person name="Weinstock G."/>
            <person name="Sodergren E."/>
            <person name="Clifton S."/>
            <person name="Fulton L."/>
            <person name="Fulton B."/>
            <person name="Courtney L."/>
            <person name="Fronick C."/>
            <person name="Harrison M."/>
            <person name="Strong C."/>
            <person name="Farmer C."/>
            <person name="Delahaunty K."/>
            <person name="Markovic C."/>
            <person name="Hall O."/>
            <person name="Minx P."/>
            <person name="Tomlinson C."/>
            <person name="Mitreva M."/>
            <person name="Hou S."/>
            <person name="Chen J."/>
            <person name="Wollam A."/>
            <person name="Pepin K.H."/>
            <person name="Johnson M."/>
            <person name="Bhonagiri V."/>
            <person name="Zhang X."/>
            <person name="Suruliraj S."/>
            <person name="Warren W."/>
            <person name="Chinwalla A."/>
            <person name="Mardis E.R."/>
            <person name="Wilson R.K."/>
        </authorList>
    </citation>
    <scope>NUCLEOTIDE SEQUENCE [LARGE SCALE GENOMIC DNA]</scope>
    <source>
        <strain evidence="1 2">F0432</strain>
    </source>
</reference>
<proteinExistence type="predicted"/>
<organism evidence="1 2">
    <name type="scientific">Cardiobacterium valvarum F0432</name>
    <dbReference type="NCBI Taxonomy" id="797473"/>
    <lineage>
        <taxon>Bacteria</taxon>
        <taxon>Pseudomonadati</taxon>
        <taxon>Pseudomonadota</taxon>
        <taxon>Gammaproteobacteria</taxon>
        <taxon>Cardiobacteriales</taxon>
        <taxon>Cardiobacteriaceae</taxon>
        <taxon>Cardiobacterium</taxon>
    </lineage>
</organism>
<gene>
    <name evidence="1" type="ORF">HMPREF9080_02839</name>
</gene>